<feature type="domain" description="N-acetyltransferase" evidence="1">
    <location>
        <begin position="35"/>
        <end position="202"/>
    </location>
</feature>
<dbReference type="AlphaFoldDB" id="A0A426TRJ5"/>
<evidence type="ECO:0000313" key="3">
    <source>
        <dbReference type="Proteomes" id="UP000280307"/>
    </source>
</evidence>
<name>A0A426TRJ5_9CHLR</name>
<gene>
    <name evidence="2" type="ORF">EI684_21205</name>
</gene>
<proteinExistence type="predicted"/>
<protein>
    <submittedName>
        <fullName evidence="2">N-acetyltransferase</fullName>
    </submittedName>
</protein>
<sequence>MPNVHNALGQPIGPPVPAWTPPPVPPHMPLAGQYCALEPLDPDRHAHDLYAAISADREGRMWTYLPYGPFPTFAAYRAWLDQPCADPDALFYAIRIRATGRAAGVVCYIRITPQAGSLEVAHAALAPELQRTPAATEAQFLLMQHAFALGYRRYEWRCNALNAPSRAAAQRLGLSFEGVFRQALVVKGHNRDTAWYAAIDAEWPQLHAAFRRWLDPANFDATGNQIIRLATLTEPLLYRKG</sequence>
<evidence type="ECO:0000313" key="2">
    <source>
        <dbReference type="EMBL" id="RRR66136.1"/>
    </source>
</evidence>
<dbReference type="PROSITE" id="PS51186">
    <property type="entry name" value="GNAT"/>
    <property type="match status" value="1"/>
</dbReference>
<reference evidence="2 3" key="1">
    <citation type="submission" date="2018-12" db="EMBL/GenBank/DDBJ databases">
        <title>Genome Sequence of Candidatus Viridilinea halotolerans isolated from saline sulfide-rich spring.</title>
        <authorList>
            <person name="Grouzdev D.S."/>
            <person name="Burganskaya E.I."/>
            <person name="Krutkina M.S."/>
            <person name="Sukhacheva M.V."/>
            <person name="Gorlenko V.M."/>
        </authorList>
    </citation>
    <scope>NUCLEOTIDE SEQUENCE [LARGE SCALE GENOMIC DNA]</scope>
    <source>
        <strain evidence="2">Chok-6</strain>
    </source>
</reference>
<accession>A0A426TRJ5</accession>
<dbReference type="GO" id="GO:1990189">
    <property type="term" value="F:protein N-terminal-serine acetyltransferase activity"/>
    <property type="evidence" value="ECO:0007669"/>
    <property type="project" value="TreeGrafter"/>
</dbReference>
<dbReference type="SUPFAM" id="SSF55729">
    <property type="entry name" value="Acyl-CoA N-acyltransferases (Nat)"/>
    <property type="match status" value="1"/>
</dbReference>
<organism evidence="2 3">
    <name type="scientific">Candidatus Viridilinea halotolerans</name>
    <dbReference type="NCBI Taxonomy" id="2491704"/>
    <lineage>
        <taxon>Bacteria</taxon>
        <taxon>Bacillati</taxon>
        <taxon>Chloroflexota</taxon>
        <taxon>Chloroflexia</taxon>
        <taxon>Chloroflexales</taxon>
        <taxon>Chloroflexineae</taxon>
        <taxon>Oscillochloridaceae</taxon>
        <taxon>Candidatus Viridilinea</taxon>
    </lineage>
</organism>
<dbReference type="PANTHER" id="PTHR43441:SF2">
    <property type="entry name" value="FAMILY ACETYLTRANSFERASE, PUTATIVE (AFU_ORTHOLOGUE AFUA_7G00850)-RELATED"/>
    <property type="match status" value="1"/>
</dbReference>
<dbReference type="GO" id="GO:0008999">
    <property type="term" value="F:protein-N-terminal-alanine acetyltransferase activity"/>
    <property type="evidence" value="ECO:0007669"/>
    <property type="project" value="TreeGrafter"/>
</dbReference>
<dbReference type="Proteomes" id="UP000280307">
    <property type="component" value="Unassembled WGS sequence"/>
</dbReference>
<dbReference type="InterPro" id="IPR000182">
    <property type="entry name" value="GNAT_dom"/>
</dbReference>
<comment type="caution">
    <text evidence="2">The sequence shown here is derived from an EMBL/GenBank/DDBJ whole genome shotgun (WGS) entry which is preliminary data.</text>
</comment>
<keyword evidence="2" id="KW-0808">Transferase</keyword>
<dbReference type="InterPro" id="IPR051908">
    <property type="entry name" value="Ribosomal_N-acetyltransferase"/>
</dbReference>
<dbReference type="FunFam" id="3.40.630.30:FF:000047">
    <property type="entry name" value="Acetyltransferase, GNAT family"/>
    <property type="match status" value="1"/>
</dbReference>
<dbReference type="EMBL" id="RSAS01000882">
    <property type="protein sequence ID" value="RRR66136.1"/>
    <property type="molecule type" value="Genomic_DNA"/>
</dbReference>
<dbReference type="Gene3D" id="3.40.630.30">
    <property type="match status" value="1"/>
</dbReference>
<dbReference type="PANTHER" id="PTHR43441">
    <property type="entry name" value="RIBOSOMAL-PROTEIN-SERINE ACETYLTRANSFERASE"/>
    <property type="match status" value="1"/>
</dbReference>
<dbReference type="Pfam" id="PF13302">
    <property type="entry name" value="Acetyltransf_3"/>
    <property type="match status" value="1"/>
</dbReference>
<dbReference type="InterPro" id="IPR016181">
    <property type="entry name" value="Acyl_CoA_acyltransferase"/>
</dbReference>
<dbReference type="GO" id="GO:0005737">
    <property type="term" value="C:cytoplasm"/>
    <property type="evidence" value="ECO:0007669"/>
    <property type="project" value="TreeGrafter"/>
</dbReference>
<evidence type="ECO:0000259" key="1">
    <source>
        <dbReference type="PROSITE" id="PS51186"/>
    </source>
</evidence>